<dbReference type="EMBL" id="OY660883">
    <property type="protein sequence ID" value="CAJ1081593.1"/>
    <property type="molecule type" value="Genomic_DNA"/>
</dbReference>
<sequence>MAASSRNYKGNSSNMLVALKCLQNKLMMRANGATSRDAAGQCKLTRATGQL</sequence>
<gene>
    <name evidence="1" type="ORF">XNOV1_A030220</name>
</gene>
<proteinExistence type="predicted"/>
<keyword evidence="2" id="KW-1185">Reference proteome</keyword>
<evidence type="ECO:0000313" key="1">
    <source>
        <dbReference type="EMBL" id="CAJ1081593.1"/>
    </source>
</evidence>
<accession>A0AAV1HA72</accession>
<reference evidence="1" key="1">
    <citation type="submission" date="2023-08" db="EMBL/GenBank/DDBJ databases">
        <authorList>
            <person name="Alioto T."/>
            <person name="Alioto T."/>
            <person name="Gomez Garrido J."/>
        </authorList>
    </citation>
    <scope>NUCLEOTIDE SEQUENCE</scope>
</reference>
<protein>
    <submittedName>
        <fullName evidence="1">Uncharacterized protein</fullName>
    </submittedName>
</protein>
<dbReference type="AlphaFoldDB" id="A0AAV1HA72"/>
<name>A0AAV1HA72_XYRNO</name>
<evidence type="ECO:0000313" key="2">
    <source>
        <dbReference type="Proteomes" id="UP001178508"/>
    </source>
</evidence>
<dbReference type="Proteomes" id="UP001178508">
    <property type="component" value="Chromosome 20"/>
</dbReference>
<organism evidence="1 2">
    <name type="scientific">Xyrichtys novacula</name>
    <name type="common">Pearly razorfish</name>
    <name type="synonym">Hemipteronotus novacula</name>
    <dbReference type="NCBI Taxonomy" id="13765"/>
    <lineage>
        <taxon>Eukaryota</taxon>
        <taxon>Metazoa</taxon>
        <taxon>Chordata</taxon>
        <taxon>Craniata</taxon>
        <taxon>Vertebrata</taxon>
        <taxon>Euteleostomi</taxon>
        <taxon>Actinopterygii</taxon>
        <taxon>Neopterygii</taxon>
        <taxon>Teleostei</taxon>
        <taxon>Neoteleostei</taxon>
        <taxon>Acanthomorphata</taxon>
        <taxon>Eupercaria</taxon>
        <taxon>Labriformes</taxon>
        <taxon>Labridae</taxon>
        <taxon>Xyrichtys</taxon>
    </lineage>
</organism>